<dbReference type="EMBL" id="UYRS01000448">
    <property type="protein sequence ID" value="VDK23274.1"/>
    <property type="molecule type" value="Genomic_DNA"/>
</dbReference>
<organism evidence="3">
    <name type="scientific">Taenia asiatica</name>
    <name type="common">Asian tapeworm</name>
    <dbReference type="NCBI Taxonomy" id="60517"/>
    <lineage>
        <taxon>Eukaryota</taxon>
        <taxon>Metazoa</taxon>
        <taxon>Spiralia</taxon>
        <taxon>Lophotrochozoa</taxon>
        <taxon>Platyhelminthes</taxon>
        <taxon>Cestoda</taxon>
        <taxon>Eucestoda</taxon>
        <taxon>Cyclophyllidea</taxon>
        <taxon>Taeniidae</taxon>
        <taxon>Taenia</taxon>
    </lineage>
</organism>
<protein>
    <submittedName>
        <fullName evidence="1 3">Uncharacterized protein</fullName>
    </submittedName>
</protein>
<dbReference type="AlphaFoldDB" id="A0A0R3VVX8"/>
<dbReference type="WBParaSite" id="TASK_0000156701-mRNA-1">
    <property type="protein sequence ID" value="TASK_0000156701-mRNA-1"/>
    <property type="gene ID" value="TASK_0000156701"/>
</dbReference>
<evidence type="ECO:0000313" key="3">
    <source>
        <dbReference type="WBParaSite" id="TASK_0000156701-mRNA-1"/>
    </source>
</evidence>
<dbReference type="Proteomes" id="UP000282613">
    <property type="component" value="Unassembled WGS sequence"/>
</dbReference>
<reference evidence="1 2" key="2">
    <citation type="submission" date="2018-11" db="EMBL/GenBank/DDBJ databases">
        <authorList>
            <consortium name="Pathogen Informatics"/>
        </authorList>
    </citation>
    <scope>NUCLEOTIDE SEQUENCE [LARGE SCALE GENOMIC DNA]</scope>
</reference>
<sequence>MHLPFSPVYLPISHHTDSTNRGLHGEPMQTILMDALCRGFGHQLLLYVHGQVNALHRLTDLAIFVKHSILLPTLLAMMILSDLSELACIGYLKYVRKTLAAERVTTRMD</sequence>
<dbReference type="OrthoDB" id="10356214at2759"/>
<accession>A0A0R3VVX8</accession>
<proteinExistence type="predicted"/>
<name>A0A0R3VVX8_TAEAS</name>
<evidence type="ECO:0000313" key="1">
    <source>
        <dbReference type="EMBL" id="VDK23274.1"/>
    </source>
</evidence>
<reference evidence="3" key="1">
    <citation type="submission" date="2017-02" db="UniProtKB">
        <authorList>
            <consortium name="WormBaseParasite"/>
        </authorList>
    </citation>
    <scope>IDENTIFICATION</scope>
</reference>
<gene>
    <name evidence="1" type="ORF">TASK_LOCUS1568</name>
</gene>
<evidence type="ECO:0000313" key="2">
    <source>
        <dbReference type="Proteomes" id="UP000282613"/>
    </source>
</evidence>
<keyword evidence="2" id="KW-1185">Reference proteome</keyword>